<sequence>MEHPLAVDDFIHHHLLVGDFDPLLLLLDRPPPPVPPPYHDAPPSGPDIGQPPEAGRQPLPSSDDLSVGRRYRGVRQRPWGKFAAEIRDPCRRGARIWLGTFDSAVEAARAYDRAAFRMRGRTAILNFPNDVGRSQHCFPLVADDAISGGGGDGAGSRSDGDWTCPQCGNVNFSFRTVCNRGRCGAPRPSASPNSRIGLTPVPGAFDRPLPGYYGGVGIPPHMPLGLSGGYGAPLPLSGMRYDYGPLSSPGYGPLSAYGPPGPIGGYGYGPGPTMDRYAYGYRGSPMQVPVPWSGEELPDNSASRKRRGGPDGSFEGDWKCPKCGNINFAFRTTCNMKKCGAPRPASASNRVDKEVPDAPEGSWTCPKCNNLNYPFRNVCGSLLPRNTFFGAQPNGQNGRMPSAPTTIEPFETKKPSKSQTSDDTARFLPSETPFLGGGEQAALDFRRESVAGMASVLLYWGAVVVLLAASAPTSSSIPFVVLHGIGDQCASKGVSQFTQLLGNWSRSEGYCIEIGNGVWDSWTMPLQQQADVVCDKVKEMDELRAGYNIVGLSQVKNFISLGGPHAGIASVPLCDSGMVCKLVDNLIKLQIYSDYVQAHLAPSGYLKIPNDIPGYMEGCMFLPKLNNEDPGQRNATYKERLSSLQNLVLIMFEHDTVLVPRETSWFGYYPDDKFNPILPPNQVKILSLLNVLNIA</sequence>
<dbReference type="CDD" id="cd00018">
    <property type="entry name" value="AP2"/>
    <property type="match status" value="1"/>
</dbReference>
<keyword evidence="6" id="KW-0805">Transcription regulation</keyword>
<dbReference type="OrthoDB" id="1878647at2759"/>
<dbReference type="Pfam" id="PF02089">
    <property type="entry name" value="Palm_thioest"/>
    <property type="match status" value="1"/>
</dbReference>
<evidence type="ECO:0000256" key="9">
    <source>
        <dbReference type="ARBA" id="ARBA00023242"/>
    </source>
</evidence>
<dbReference type="SUPFAM" id="SSF54171">
    <property type="entry name" value="DNA-binding domain"/>
    <property type="match status" value="1"/>
</dbReference>
<comment type="subcellular location">
    <subcellularLocation>
        <location evidence="1">Nucleus</location>
    </subcellularLocation>
</comment>
<dbReference type="GO" id="GO:0005634">
    <property type="term" value="C:nucleus"/>
    <property type="evidence" value="ECO:0007669"/>
    <property type="project" value="UniProtKB-SubCell"/>
</dbReference>
<dbReference type="SUPFAM" id="SSF53474">
    <property type="entry name" value="alpha/beta-Hydrolases"/>
    <property type="match status" value="1"/>
</dbReference>
<organism evidence="12 13">
    <name type="scientific">Musa troglodytarum</name>
    <name type="common">fe'i banana</name>
    <dbReference type="NCBI Taxonomy" id="320322"/>
    <lineage>
        <taxon>Eukaryota</taxon>
        <taxon>Viridiplantae</taxon>
        <taxon>Streptophyta</taxon>
        <taxon>Embryophyta</taxon>
        <taxon>Tracheophyta</taxon>
        <taxon>Spermatophyta</taxon>
        <taxon>Magnoliopsida</taxon>
        <taxon>Liliopsida</taxon>
        <taxon>Zingiberales</taxon>
        <taxon>Musaceae</taxon>
        <taxon>Musa</taxon>
    </lineage>
</organism>
<accession>A0A9E7HXI2</accession>
<dbReference type="GO" id="GO:0003700">
    <property type="term" value="F:DNA-binding transcription factor activity"/>
    <property type="evidence" value="ECO:0007669"/>
    <property type="project" value="InterPro"/>
</dbReference>
<evidence type="ECO:0000256" key="3">
    <source>
        <dbReference type="ARBA" id="ARBA00022771"/>
    </source>
</evidence>
<dbReference type="InterPro" id="IPR001471">
    <property type="entry name" value="AP2/ERF_dom"/>
</dbReference>
<evidence type="ECO:0000313" key="12">
    <source>
        <dbReference type="EMBL" id="URE37752.1"/>
    </source>
</evidence>
<gene>
    <name evidence="12" type="ORF">MUK42_03071</name>
</gene>
<dbReference type="PANTHER" id="PTHR11247">
    <property type="entry name" value="PALMITOYL-PROTEIN THIOESTERASE/DOLICHYLDIPHOSPHATASE 1"/>
    <property type="match status" value="1"/>
</dbReference>
<dbReference type="SUPFAM" id="SSF90209">
    <property type="entry name" value="Ran binding protein zinc finger-like"/>
    <property type="match status" value="3"/>
</dbReference>
<feature type="domain" description="AP2/ERF" evidence="11">
    <location>
        <begin position="70"/>
        <end position="128"/>
    </location>
</feature>
<evidence type="ECO:0000259" key="11">
    <source>
        <dbReference type="PROSITE" id="PS51032"/>
    </source>
</evidence>
<evidence type="ECO:0000256" key="1">
    <source>
        <dbReference type="ARBA" id="ARBA00004123"/>
    </source>
</evidence>
<dbReference type="Gene3D" id="3.40.50.1820">
    <property type="entry name" value="alpha/beta hydrolase"/>
    <property type="match status" value="1"/>
</dbReference>
<dbReference type="InterPro" id="IPR036955">
    <property type="entry name" value="AP2/ERF_dom_sf"/>
</dbReference>
<dbReference type="SMART" id="SM00380">
    <property type="entry name" value="AP2"/>
    <property type="match status" value="1"/>
</dbReference>
<name>A0A9E7HXI2_9LILI</name>
<dbReference type="Gene3D" id="4.10.1060.10">
    <property type="entry name" value="Zinc finger, RanBP2-type"/>
    <property type="match status" value="3"/>
</dbReference>
<dbReference type="EMBL" id="CP097510">
    <property type="protein sequence ID" value="URE37752.1"/>
    <property type="molecule type" value="Genomic_DNA"/>
</dbReference>
<evidence type="ECO:0000256" key="8">
    <source>
        <dbReference type="ARBA" id="ARBA00023163"/>
    </source>
</evidence>
<keyword evidence="9" id="KW-0539">Nucleus</keyword>
<dbReference type="Proteomes" id="UP001055439">
    <property type="component" value="Chromosome 8"/>
</dbReference>
<keyword evidence="5" id="KW-0862">Zinc</keyword>
<dbReference type="GO" id="GO:0003677">
    <property type="term" value="F:DNA binding"/>
    <property type="evidence" value="ECO:0007669"/>
    <property type="project" value="UniProtKB-KW"/>
</dbReference>
<dbReference type="Gene3D" id="3.30.730.10">
    <property type="entry name" value="AP2/ERF domain"/>
    <property type="match status" value="1"/>
</dbReference>
<evidence type="ECO:0000256" key="5">
    <source>
        <dbReference type="ARBA" id="ARBA00022833"/>
    </source>
</evidence>
<dbReference type="PANTHER" id="PTHR11247:SF8">
    <property type="entry name" value="PALMITOYL-PROTEIN THIOESTERASE 1"/>
    <property type="match status" value="1"/>
</dbReference>
<keyword evidence="13" id="KW-1185">Reference proteome</keyword>
<reference evidence="12" key="1">
    <citation type="submission" date="2022-05" db="EMBL/GenBank/DDBJ databases">
        <title>The Musa troglodytarum L. genome provides insights into the mechanism of non-climacteric behaviour and enrichment of carotenoids.</title>
        <authorList>
            <person name="Wang J."/>
        </authorList>
    </citation>
    <scope>NUCLEOTIDE SEQUENCE</scope>
    <source>
        <tissue evidence="12">Leaf</tissue>
    </source>
</reference>
<dbReference type="PROSITE" id="PS51032">
    <property type="entry name" value="AP2_ERF"/>
    <property type="match status" value="1"/>
</dbReference>
<feature type="region of interest" description="Disordered" evidence="10">
    <location>
        <begin position="291"/>
        <end position="314"/>
    </location>
</feature>
<evidence type="ECO:0000256" key="10">
    <source>
        <dbReference type="SAM" id="MobiDB-lite"/>
    </source>
</evidence>
<dbReference type="Pfam" id="PF00641">
    <property type="entry name" value="Zn_ribbon_RanBP"/>
    <property type="match status" value="3"/>
</dbReference>
<evidence type="ECO:0000256" key="6">
    <source>
        <dbReference type="ARBA" id="ARBA00023015"/>
    </source>
</evidence>
<dbReference type="SMART" id="SM00547">
    <property type="entry name" value="ZnF_RBZ"/>
    <property type="match status" value="3"/>
</dbReference>
<dbReference type="AlphaFoldDB" id="A0A9E7HXI2"/>
<feature type="region of interest" description="Disordered" evidence="10">
    <location>
        <begin position="394"/>
        <end position="426"/>
    </location>
</feature>
<evidence type="ECO:0000256" key="7">
    <source>
        <dbReference type="ARBA" id="ARBA00023125"/>
    </source>
</evidence>
<dbReference type="GO" id="GO:0008270">
    <property type="term" value="F:zinc ion binding"/>
    <property type="evidence" value="ECO:0007669"/>
    <property type="project" value="UniProtKB-KW"/>
</dbReference>
<feature type="region of interest" description="Disordered" evidence="10">
    <location>
        <begin position="31"/>
        <end position="70"/>
    </location>
</feature>
<dbReference type="InterPro" id="IPR001876">
    <property type="entry name" value="Znf_RanBP2"/>
</dbReference>
<evidence type="ECO:0000256" key="4">
    <source>
        <dbReference type="ARBA" id="ARBA00022801"/>
    </source>
</evidence>
<dbReference type="FunFam" id="3.30.730.10:FF:000001">
    <property type="entry name" value="Ethylene-responsive transcription factor 2"/>
    <property type="match status" value="1"/>
</dbReference>
<feature type="compositionally biased region" description="Pro residues" evidence="10">
    <location>
        <begin position="31"/>
        <end position="45"/>
    </location>
</feature>
<dbReference type="InterPro" id="IPR036443">
    <property type="entry name" value="Znf_RanBP2_sf"/>
</dbReference>
<proteinExistence type="predicted"/>
<dbReference type="InterPro" id="IPR029058">
    <property type="entry name" value="AB_hydrolase_fold"/>
</dbReference>
<dbReference type="Pfam" id="PF00847">
    <property type="entry name" value="AP2"/>
    <property type="match status" value="1"/>
</dbReference>
<evidence type="ECO:0000256" key="2">
    <source>
        <dbReference type="ARBA" id="ARBA00022723"/>
    </source>
</evidence>
<feature type="compositionally biased region" description="Polar residues" evidence="10">
    <location>
        <begin position="394"/>
        <end position="405"/>
    </location>
</feature>
<keyword evidence="8" id="KW-0804">Transcription</keyword>
<keyword evidence="3" id="KW-0863">Zinc-finger</keyword>
<keyword evidence="2" id="KW-0479">Metal-binding</keyword>
<protein>
    <submittedName>
        <fullName evidence="12">Zn-finger in Ran binding protein</fullName>
    </submittedName>
</protein>
<keyword evidence="4" id="KW-0378">Hydrolase</keyword>
<dbReference type="PRINTS" id="PR00367">
    <property type="entry name" value="ETHRSPELEMNT"/>
</dbReference>
<dbReference type="GO" id="GO:0016790">
    <property type="term" value="F:thiolester hydrolase activity"/>
    <property type="evidence" value="ECO:0007669"/>
    <property type="project" value="TreeGrafter"/>
</dbReference>
<dbReference type="InterPro" id="IPR016177">
    <property type="entry name" value="DNA-bd_dom_sf"/>
</dbReference>
<evidence type="ECO:0000313" key="13">
    <source>
        <dbReference type="Proteomes" id="UP001055439"/>
    </source>
</evidence>
<keyword evidence="7" id="KW-0238">DNA-binding</keyword>